<dbReference type="InterPro" id="IPR011330">
    <property type="entry name" value="Glyco_hydro/deAcase_b/a-brl"/>
</dbReference>
<dbReference type="PANTHER" id="PTHR47561:SF1">
    <property type="entry name" value="POLYSACCHARIDE DEACETYLASE FAMILY PROTEIN (AFU_ORTHOLOGUE AFUA_6G05030)"/>
    <property type="match status" value="1"/>
</dbReference>
<gene>
    <name evidence="2" type="ORF">HPE63_18140</name>
</gene>
<dbReference type="InterPro" id="IPR002509">
    <property type="entry name" value="NODB_dom"/>
</dbReference>
<sequence length="323" mass="37801">MSKPTASLSLDLDNKWSYMKNNGAKGWEEYPSYLDIFVPYILKLLEELDLKLTFFIVGQDATFEHNHKYIRMIADAGHEIANHSFKHETFLHLYTREELEEEVDRAHTILKAVSGREPKGFRGPGFTWSETLFEVLEKKGYTYDSSTFPTIIGPLARMYYFRTSNLTVAQKRERKELFGKFSDGFMKLRPYFWKLKNNKRLLEIPVTTMPFFRIPIHLTYLTYLSSISKQLMFLYLKCAIYLCKLTRTSPIFLIHPTDLLGSDMVTGMEFFPGMQIPSNEKSVIFKKVINIFAKHFTLVTLEEYASGIYDKNKINNNRITDVY</sequence>
<feature type="domain" description="NodB homology" evidence="1">
    <location>
        <begin position="14"/>
        <end position="323"/>
    </location>
</feature>
<comment type="caution">
    <text evidence="2">The sequence shown here is derived from an EMBL/GenBank/DDBJ whole genome shotgun (WGS) entry which is preliminary data.</text>
</comment>
<name>A0ABR7VKB1_9FLAO</name>
<keyword evidence="3" id="KW-1185">Reference proteome</keyword>
<dbReference type="SUPFAM" id="SSF88713">
    <property type="entry name" value="Glycoside hydrolase/deacetylase"/>
    <property type="match status" value="1"/>
</dbReference>
<reference evidence="2 3" key="1">
    <citation type="submission" date="2020-05" db="EMBL/GenBank/DDBJ databases">
        <title>The draft genome sequence of Maribacter arenosus CAU 1321.</title>
        <authorList>
            <person name="Mu L."/>
        </authorList>
    </citation>
    <scope>NUCLEOTIDE SEQUENCE [LARGE SCALE GENOMIC DNA]</scope>
    <source>
        <strain evidence="2 3">CAU 1321</strain>
    </source>
</reference>
<accession>A0ABR7VKB1</accession>
<dbReference type="Pfam" id="PF01522">
    <property type="entry name" value="Polysacc_deac_1"/>
    <property type="match status" value="1"/>
</dbReference>
<evidence type="ECO:0000313" key="2">
    <source>
        <dbReference type="EMBL" id="MBD0852602.1"/>
    </source>
</evidence>
<organism evidence="2 3">
    <name type="scientific">Maribacter arenosus</name>
    <dbReference type="NCBI Taxonomy" id="1854708"/>
    <lineage>
        <taxon>Bacteria</taxon>
        <taxon>Pseudomonadati</taxon>
        <taxon>Bacteroidota</taxon>
        <taxon>Flavobacteriia</taxon>
        <taxon>Flavobacteriales</taxon>
        <taxon>Flavobacteriaceae</taxon>
        <taxon>Maribacter</taxon>
    </lineage>
</organism>
<dbReference type="Gene3D" id="3.20.20.370">
    <property type="entry name" value="Glycoside hydrolase/deacetylase"/>
    <property type="match status" value="1"/>
</dbReference>
<evidence type="ECO:0000259" key="1">
    <source>
        <dbReference type="PROSITE" id="PS51677"/>
    </source>
</evidence>
<protein>
    <submittedName>
        <fullName evidence="2">Polysaccharide deacetylase family protein</fullName>
    </submittedName>
</protein>
<dbReference type="PROSITE" id="PS51677">
    <property type="entry name" value="NODB"/>
    <property type="match status" value="1"/>
</dbReference>
<evidence type="ECO:0000313" key="3">
    <source>
        <dbReference type="Proteomes" id="UP000598350"/>
    </source>
</evidence>
<dbReference type="Proteomes" id="UP000598350">
    <property type="component" value="Unassembled WGS sequence"/>
</dbReference>
<dbReference type="PANTHER" id="PTHR47561">
    <property type="entry name" value="POLYSACCHARIDE DEACETYLASE FAMILY PROTEIN (AFU_ORTHOLOGUE AFUA_6G05030)"/>
    <property type="match status" value="1"/>
</dbReference>
<proteinExistence type="predicted"/>
<dbReference type="EMBL" id="JABTCG010000011">
    <property type="protein sequence ID" value="MBD0852602.1"/>
    <property type="molecule type" value="Genomic_DNA"/>
</dbReference>
<dbReference type="CDD" id="cd10940">
    <property type="entry name" value="CE4_PuuE_HpPgdA_like_1"/>
    <property type="match status" value="1"/>
</dbReference>
<dbReference type="RefSeq" id="WP_188315720.1">
    <property type="nucleotide sequence ID" value="NZ_JABTCG010000011.1"/>
</dbReference>